<dbReference type="SMART" id="SM00471">
    <property type="entry name" value="HDc"/>
    <property type="match status" value="1"/>
</dbReference>
<dbReference type="AlphaFoldDB" id="A0A1M5XDX0"/>
<dbReference type="Gene3D" id="1.10.3210.10">
    <property type="entry name" value="Hypothetical protein af1432"/>
    <property type="match status" value="1"/>
</dbReference>
<feature type="domain" description="HD/PDEase" evidence="1">
    <location>
        <begin position="26"/>
        <end position="161"/>
    </location>
</feature>
<proteinExistence type="predicted"/>
<name>A0A1M5XDX0_9BACT</name>
<dbReference type="EMBL" id="FQXS01000019">
    <property type="protein sequence ID" value="SHH98011.1"/>
    <property type="molecule type" value="Genomic_DNA"/>
</dbReference>
<dbReference type="Pfam" id="PF01966">
    <property type="entry name" value="HD"/>
    <property type="match status" value="1"/>
</dbReference>
<reference evidence="2 3" key="1">
    <citation type="submission" date="2016-11" db="EMBL/GenBank/DDBJ databases">
        <authorList>
            <person name="Jaros S."/>
            <person name="Januszkiewicz K."/>
            <person name="Wedrychowicz H."/>
        </authorList>
    </citation>
    <scope>NUCLEOTIDE SEQUENCE [LARGE SCALE GENOMIC DNA]</scope>
    <source>
        <strain evidence="2 3">DSM 9705</strain>
    </source>
</reference>
<dbReference type="SUPFAM" id="SSF109604">
    <property type="entry name" value="HD-domain/PDEase-like"/>
    <property type="match status" value="1"/>
</dbReference>
<evidence type="ECO:0000259" key="1">
    <source>
        <dbReference type="SMART" id="SM00471"/>
    </source>
</evidence>
<dbReference type="CDD" id="cd00077">
    <property type="entry name" value="HDc"/>
    <property type="match status" value="1"/>
</dbReference>
<dbReference type="InterPro" id="IPR006674">
    <property type="entry name" value="HD_domain"/>
</dbReference>
<gene>
    <name evidence="2" type="ORF">SAMN02745124_02999</name>
</gene>
<dbReference type="STRING" id="1121409.SAMN02745124_02999"/>
<dbReference type="Proteomes" id="UP000184139">
    <property type="component" value="Unassembled WGS sequence"/>
</dbReference>
<dbReference type="InterPro" id="IPR006675">
    <property type="entry name" value="HDIG_dom"/>
</dbReference>
<evidence type="ECO:0000313" key="2">
    <source>
        <dbReference type="EMBL" id="SHH98011.1"/>
    </source>
</evidence>
<sequence length="201" mass="22909">MTLSSAMAIAIPSRPTCLALMEQYDMLDNIRQHSLLVARVAETLVRYLHAPDVETADVAGVELVIAGALLHDIAKTRCLDGSCRHAEEGQLICEEHGYPEIGRIVREHVILSSFKPDRYRNGIFPAREIVYYADKRVRHDQIVSLQDRLDYIIERYSDHNPLIEQRIKDNFLTCQELEGYLFSFLPFSADRLADHVPADSD</sequence>
<protein>
    <submittedName>
        <fullName evidence="2">HDIG domain-containing protein</fullName>
    </submittedName>
</protein>
<keyword evidence="3" id="KW-1185">Reference proteome</keyword>
<organism evidence="2 3">
    <name type="scientific">Desulfofustis glycolicus DSM 9705</name>
    <dbReference type="NCBI Taxonomy" id="1121409"/>
    <lineage>
        <taxon>Bacteria</taxon>
        <taxon>Pseudomonadati</taxon>
        <taxon>Thermodesulfobacteriota</taxon>
        <taxon>Desulfobulbia</taxon>
        <taxon>Desulfobulbales</taxon>
        <taxon>Desulfocapsaceae</taxon>
        <taxon>Desulfofustis</taxon>
    </lineage>
</organism>
<dbReference type="NCBIfam" id="TIGR00277">
    <property type="entry name" value="HDIG"/>
    <property type="match status" value="1"/>
</dbReference>
<dbReference type="InterPro" id="IPR003607">
    <property type="entry name" value="HD/PDEase_dom"/>
</dbReference>
<dbReference type="RefSeq" id="WP_244155870.1">
    <property type="nucleotide sequence ID" value="NZ_FQXS01000019.1"/>
</dbReference>
<evidence type="ECO:0000313" key="3">
    <source>
        <dbReference type="Proteomes" id="UP000184139"/>
    </source>
</evidence>
<accession>A0A1M5XDX0</accession>